<name>A0A1J1LUJ2_9CYAN</name>
<dbReference type="STRING" id="671072.PL921470007"/>
<dbReference type="PANTHER" id="PTHR44591:SF22">
    <property type="entry name" value="CHEY SUBFAMILY"/>
    <property type="match status" value="1"/>
</dbReference>
<dbReference type="SMART" id="SM00448">
    <property type="entry name" value="REC"/>
    <property type="match status" value="1"/>
</dbReference>
<gene>
    <name evidence="4" type="ORF">PL921470007</name>
</gene>
<feature type="modified residue" description="4-aspartylphosphate" evidence="2">
    <location>
        <position position="55"/>
    </location>
</feature>
<dbReference type="EMBL" id="CZDF01000177">
    <property type="protein sequence ID" value="CUR35690.1"/>
    <property type="molecule type" value="Genomic_DNA"/>
</dbReference>
<dbReference type="InterPro" id="IPR011006">
    <property type="entry name" value="CheY-like_superfamily"/>
</dbReference>
<dbReference type="Gene3D" id="3.40.50.2300">
    <property type="match status" value="1"/>
</dbReference>
<dbReference type="Proteomes" id="UP000184315">
    <property type="component" value="Unassembled WGS sequence"/>
</dbReference>
<evidence type="ECO:0000259" key="3">
    <source>
        <dbReference type="PROSITE" id="PS50110"/>
    </source>
</evidence>
<reference evidence="5" key="1">
    <citation type="submission" date="2015-10" db="EMBL/GenBank/DDBJ databases">
        <authorList>
            <person name="Regsiter A."/>
            <person name="william w."/>
        </authorList>
    </citation>
    <scope>NUCLEOTIDE SEQUENCE [LARGE SCALE GENOMIC DNA]</scope>
</reference>
<dbReference type="OrthoDB" id="487748at2"/>
<dbReference type="PANTHER" id="PTHR44591">
    <property type="entry name" value="STRESS RESPONSE REGULATOR PROTEIN 1"/>
    <property type="match status" value="1"/>
</dbReference>
<dbReference type="Pfam" id="PF00072">
    <property type="entry name" value="Response_reg"/>
    <property type="match status" value="1"/>
</dbReference>
<organism evidence="4 5">
    <name type="scientific">Planktothrix tepida PCC 9214</name>
    <dbReference type="NCBI Taxonomy" id="671072"/>
    <lineage>
        <taxon>Bacteria</taxon>
        <taxon>Bacillati</taxon>
        <taxon>Cyanobacteriota</taxon>
        <taxon>Cyanophyceae</taxon>
        <taxon>Oscillatoriophycideae</taxon>
        <taxon>Oscillatoriales</taxon>
        <taxon>Microcoleaceae</taxon>
        <taxon>Planktothrix</taxon>
    </lineage>
</organism>
<dbReference type="InterPro" id="IPR001789">
    <property type="entry name" value="Sig_transdc_resp-reg_receiver"/>
</dbReference>
<evidence type="ECO:0000313" key="4">
    <source>
        <dbReference type="EMBL" id="CUR35690.1"/>
    </source>
</evidence>
<feature type="domain" description="Response regulatory" evidence="3">
    <location>
        <begin position="5"/>
        <end position="122"/>
    </location>
</feature>
<protein>
    <submittedName>
        <fullName evidence="4">Response regulator receiver protein</fullName>
    </submittedName>
</protein>
<sequence>MSDKQILLIDHEVSVREVLQICLSSVGGWRVISVASIQAGLEKLCIERVDAVLLDTPNLETDGITFIQTLKNDPFPPSIPVIFITVKAKNFLFNQLPALGIAGVIAKPFNAMTLPIQVAGMLNWSLGSEFVD</sequence>
<dbReference type="RefSeq" id="WP_072717025.1">
    <property type="nucleotide sequence ID" value="NZ_LN889763.1"/>
</dbReference>
<proteinExistence type="predicted"/>
<dbReference type="GO" id="GO:0000160">
    <property type="term" value="P:phosphorelay signal transduction system"/>
    <property type="evidence" value="ECO:0007669"/>
    <property type="project" value="InterPro"/>
</dbReference>
<keyword evidence="1 2" id="KW-0597">Phosphoprotein</keyword>
<evidence type="ECO:0000313" key="5">
    <source>
        <dbReference type="Proteomes" id="UP000184315"/>
    </source>
</evidence>
<dbReference type="AlphaFoldDB" id="A0A1J1LUJ2"/>
<dbReference type="SUPFAM" id="SSF52172">
    <property type="entry name" value="CheY-like"/>
    <property type="match status" value="1"/>
</dbReference>
<accession>A0A1J1LUJ2</accession>
<dbReference type="PROSITE" id="PS50110">
    <property type="entry name" value="RESPONSE_REGULATORY"/>
    <property type="match status" value="1"/>
</dbReference>
<keyword evidence="5" id="KW-1185">Reference proteome</keyword>
<evidence type="ECO:0000256" key="2">
    <source>
        <dbReference type="PROSITE-ProRule" id="PRU00169"/>
    </source>
</evidence>
<evidence type="ECO:0000256" key="1">
    <source>
        <dbReference type="ARBA" id="ARBA00022553"/>
    </source>
</evidence>
<dbReference type="InterPro" id="IPR050595">
    <property type="entry name" value="Bact_response_regulator"/>
</dbReference>